<reference evidence="1" key="1">
    <citation type="submission" date="2020-10" db="EMBL/GenBank/DDBJ databases">
        <authorList>
            <person name="Kikuchi T."/>
        </authorList>
    </citation>
    <scope>NUCLEOTIDE SEQUENCE</scope>
    <source>
        <strain evidence="1">NKZ352</strain>
    </source>
</reference>
<keyword evidence="2" id="KW-1185">Reference proteome</keyword>
<dbReference type="AlphaFoldDB" id="A0A8S1HTH5"/>
<gene>
    <name evidence="1" type="ORF">CAUJ_LOCUS15882</name>
</gene>
<name>A0A8S1HTH5_9PELO</name>
<comment type="caution">
    <text evidence="1">The sequence shown here is derived from an EMBL/GenBank/DDBJ whole genome shotgun (WGS) entry which is preliminary data.</text>
</comment>
<organism evidence="1 2">
    <name type="scientific">Caenorhabditis auriculariae</name>
    <dbReference type="NCBI Taxonomy" id="2777116"/>
    <lineage>
        <taxon>Eukaryota</taxon>
        <taxon>Metazoa</taxon>
        <taxon>Ecdysozoa</taxon>
        <taxon>Nematoda</taxon>
        <taxon>Chromadorea</taxon>
        <taxon>Rhabditida</taxon>
        <taxon>Rhabditina</taxon>
        <taxon>Rhabditomorpha</taxon>
        <taxon>Rhabditoidea</taxon>
        <taxon>Rhabditidae</taxon>
        <taxon>Peloderinae</taxon>
        <taxon>Caenorhabditis</taxon>
    </lineage>
</organism>
<evidence type="ECO:0000313" key="2">
    <source>
        <dbReference type="Proteomes" id="UP000835052"/>
    </source>
</evidence>
<sequence>MDMMVRVNEVLDGEDWAYENSMFCGSWTFFPCEEDRITRHLKREYGAHPEKACHDFYCPSSYRNLPFDARDLPLGMRL</sequence>
<evidence type="ECO:0000313" key="1">
    <source>
        <dbReference type="EMBL" id="CAD6199983.1"/>
    </source>
</evidence>
<protein>
    <submittedName>
        <fullName evidence="1">Uncharacterized protein</fullName>
    </submittedName>
</protein>
<dbReference type="EMBL" id="CAJGYM010000222">
    <property type="protein sequence ID" value="CAD6199983.1"/>
    <property type="molecule type" value="Genomic_DNA"/>
</dbReference>
<proteinExistence type="predicted"/>
<dbReference type="Proteomes" id="UP000835052">
    <property type="component" value="Unassembled WGS sequence"/>
</dbReference>
<accession>A0A8S1HTH5</accession>